<gene>
    <name evidence="1" type="ORF">N0B31_06000</name>
</gene>
<organism evidence="1 2">
    <name type="scientific">Salinirubellus salinus</name>
    <dbReference type="NCBI Taxonomy" id="1364945"/>
    <lineage>
        <taxon>Archaea</taxon>
        <taxon>Methanobacteriati</taxon>
        <taxon>Methanobacteriota</taxon>
        <taxon>Stenosarchaea group</taxon>
        <taxon>Halobacteria</taxon>
        <taxon>Halobacteriales</taxon>
        <taxon>Natronomonadaceae</taxon>
        <taxon>Salinirubellus</taxon>
    </lineage>
</organism>
<dbReference type="Proteomes" id="UP001057580">
    <property type="component" value="Chromosome"/>
</dbReference>
<sequence>MHDYAEMRRGIHELMTGFDPVPEARTTADFGWSEAERLAAAERLGLDDHQRLVHTPRQSS</sequence>
<dbReference type="RefSeq" id="WP_260594946.1">
    <property type="nucleotide sequence ID" value="NZ_CP104003.1"/>
</dbReference>
<dbReference type="EMBL" id="CP104003">
    <property type="protein sequence ID" value="UWM55835.1"/>
    <property type="molecule type" value="Genomic_DNA"/>
</dbReference>
<evidence type="ECO:0000313" key="2">
    <source>
        <dbReference type="Proteomes" id="UP001057580"/>
    </source>
</evidence>
<keyword evidence="2" id="KW-1185">Reference proteome</keyword>
<protein>
    <submittedName>
        <fullName evidence="1">Uncharacterized protein</fullName>
    </submittedName>
</protein>
<proteinExistence type="predicted"/>
<accession>A0A9E7R4Q8</accession>
<dbReference type="AlphaFoldDB" id="A0A9E7R4Q8"/>
<dbReference type="KEGG" id="ssai:N0B31_06000"/>
<reference evidence="1" key="1">
    <citation type="submission" date="2022-09" db="EMBL/GenBank/DDBJ databases">
        <title>Diverse halophilic archaea isolated from saline environments.</title>
        <authorList>
            <person name="Cui H.-L."/>
        </authorList>
    </citation>
    <scope>NUCLEOTIDE SEQUENCE</scope>
    <source>
        <strain evidence="1">ZS-35-S2</strain>
    </source>
</reference>
<evidence type="ECO:0000313" key="1">
    <source>
        <dbReference type="EMBL" id="UWM55835.1"/>
    </source>
</evidence>
<name>A0A9E7R4Q8_9EURY</name>
<dbReference type="GeneID" id="74941956"/>